<accession>A0AB34HUL3</accession>
<gene>
    <name evidence="2" type="ORF">J1605_002108</name>
</gene>
<proteinExistence type="predicted"/>
<dbReference type="PANTHER" id="PTHR14716:SF0">
    <property type="entry name" value="CILIA- AND FLAGELLA-ASSOCIATED PROTEIN 69"/>
    <property type="match status" value="1"/>
</dbReference>
<dbReference type="EMBL" id="JAIQCJ010000358">
    <property type="protein sequence ID" value="KAJ8796511.1"/>
    <property type="molecule type" value="Genomic_DNA"/>
</dbReference>
<dbReference type="GO" id="GO:0097730">
    <property type="term" value="C:non-motile cilium"/>
    <property type="evidence" value="ECO:0007669"/>
    <property type="project" value="TreeGrafter"/>
</dbReference>
<dbReference type="Proteomes" id="UP001159641">
    <property type="component" value="Unassembled WGS sequence"/>
</dbReference>
<feature type="non-terminal residue" evidence="2">
    <location>
        <position position="214"/>
    </location>
</feature>
<feature type="domain" description="Cilia- and flagella-associated protein 69 ARM repeats" evidence="1">
    <location>
        <begin position="6"/>
        <end position="47"/>
    </location>
</feature>
<keyword evidence="3" id="KW-1185">Reference proteome</keyword>
<dbReference type="PANTHER" id="PTHR14716">
    <property type="entry name" value="CILIA- AND FLAGELLA-ASSOCIATED PROTEIN 69"/>
    <property type="match status" value="1"/>
</dbReference>
<evidence type="ECO:0000313" key="3">
    <source>
        <dbReference type="Proteomes" id="UP001159641"/>
    </source>
</evidence>
<dbReference type="InterPro" id="IPR048733">
    <property type="entry name" value="CFA69_ARM_dom"/>
</dbReference>
<dbReference type="GO" id="GO:1990834">
    <property type="term" value="P:response to odorant"/>
    <property type="evidence" value="ECO:0007669"/>
    <property type="project" value="TreeGrafter"/>
</dbReference>
<organism evidence="2 3">
    <name type="scientific">Eschrichtius robustus</name>
    <name type="common">California gray whale</name>
    <name type="synonym">Eschrichtius gibbosus</name>
    <dbReference type="NCBI Taxonomy" id="9764"/>
    <lineage>
        <taxon>Eukaryota</taxon>
        <taxon>Metazoa</taxon>
        <taxon>Chordata</taxon>
        <taxon>Craniata</taxon>
        <taxon>Vertebrata</taxon>
        <taxon>Euteleostomi</taxon>
        <taxon>Mammalia</taxon>
        <taxon>Eutheria</taxon>
        <taxon>Laurasiatheria</taxon>
        <taxon>Artiodactyla</taxon>
        <taxon>Whippomorpha</taxon>
        <taxon>Cetacea</taxon>
        <taxon>Mysticeti</taxon>
        <taxon>Eschrichtiidae</taxon>
        <taxon>Eschrichtius</taxon>
    </lineage>
</organism>
<protein>
    <recommendedName>
        <fullName evidence="1">Cilia- and flagella-associated protein 69 ARM repeats domain-containing protein</fullName>
    </recommendedName>
</protein>
<evidence type="ECO:0000259" key="1">
    <source>
        <dbReference type="Pfam" id="PF21049"/>
    </source>
</evidence>
<feature type="domain" description="Cilia- and flagella-associated protein 69 ARM repeats" evidence="1">
    <location>
        <begin position="48"/>
        <end position="214"/>
    </location>
</feature>
<dbReference type="GO" id="GO:0097225">
    <property type="term" value="C:sperm midpiece"/>
    <property type="evidence" value="ECO:0007669"/>
    <property type="project" value="TreeGrafter"/>
</dbReference>
<dbReference type="GO" id="GO:0042048">
    <property type="term" value="P:olfactory behavior"/>
    <property type="evidence" value="ECO:0007669"/>
    <property type="project" value="TreeGrafter"/>
</dbReference>
<dbReference type="InterPro" id="IPR048732">
    <property type="entry name" value="CFA69"/>
</dbReference>
<reference evidence="2 3" key="1">
    <citation type="submission" date="2022-11" db="EMBL/GenBank/DDBJ databases">
        <title>Whole genome sequence of Eschrichtius robustus ER-17-0199.</title>
        <authorList>
            <person name="Bruniche-Olsen A."/>
            <person name="Black A.N."/>
            <person name="Fields C.J."/>
            <person name="Walden K."/>
            <person name="Dewoody J.A."/>
        </authorList>
    </citation>
    <scope>NUCLEOTIDE SEQUENCE [LARGE SCALE GENOMIC DNA]</scope>
    <source>
        <strain evidence="2">ER-17-0199</strain>
        <tissue evidence="2">Blubber</tissue>
    </source>
</reference>
<evidence type="ECO:0000313" key="2">
    <source>
        <dbReference type="EMBL" id="KAJ8796511.1"/>
    </source>
</evidence>
<dbReference type="GO" id="GO:1902093">
    <property type="term" value="P:positive regulation of flagellated sperm motility"/>
    <property type="evidence" value="ECO:0007669"/>
    <property type="project" value="TreeGrafter"/>
</dbReference>
<dbReference type="Pfam" id="PF21049">
    <property type="entry name" value="CFA69_ARM_rpt"/>
    <property type="match status" value="2"/>
</dbReference>
<name>A0AB34HUL3_ESCRO</name>
<sequence length="214" mass="24640">MISLFRTLKKVFKNLFTRGLSHYDRQLRNDILVITTIISQNPGAPMILLIDGKVILALFTYVKKPEKHKIVEWSAAQYEELQLHAIATLSSVAPFLIDEYMLYQGNAHVLAFLEWCDSEDSFFSHGNSFHGTGGRGNKFAQMRYSLRLLRAMVYLEHETINKDLCEKRAIQQLIGIFKNTISKYNDKEEAILLEIQSDILLILSGLCEHHIPRK</sequence>
<comment type="caution">
    <text evidence="2">The sequence shown here is derived from an EMBL/GenBank/DDBJ whole genome shotgun (WGS) entry which is preliminary data.</text>
</comment>
<dbReference type="AlphaFoldDB" id="A0AB34HUL3"/>